<comment type="caution">
    <text evidence="1">The sequence shown here is derived from an EMBL/GenBank/DDBJ whole genome shotgun (WGS) entry which is preliminary data.</text>
</comment>
<dbReference type="EMBL" id="BARV01012169">
    <property type="protein sequence ID" value="GAI02424.1"/>
    <property type="molecule type" value="Genomic_DNA"/>
</dbReference>
<accession>X1M7T5</accession>
<protein>
    <submittedName>
        <fullName evidence="1">Uncharacterized protein</fullName>
    </submittedName>
</protein>
<gene>
    <name evidence="1" type="ORF">S06H3_22676</name>
</gene>
<proteinExistence type="predicted"/>
<organism evidence="1">
    <name type="scientific">marine sediment metagenome</name>
    <dbReference type="NCBI Taxonomy" id="412755"/>
    <lineage>
        <taxon>unclassified sequences</taxon>
        <taxon>metagenomes</taxon>
        <taxon>ecological metagenomes</taxon>
    </lineage>
</organism>
<reference evidence="1" key="1">
    <citation type="journal article" date="2014" name="Front. Microbiol.">
        <title>High frequency of phylogenetically diverse reductive dehalogenase-homologous genes in deep subseafloor sedimentary metagenomes.</title>
        <authorList>
            <person name="Kawai M."/>
            <person name="Futagami T."/>
            <person name="Toyoda A."/>
            <person name="Takaki Y."/>
            <person name="Nishi S."/>
            <person name="Hori S."/>
            <person name="Arai W."/>
            <person name="Tsubouchi T."/>
            <person name="Morono Y."/>
            <person name="Uchiyama I."/>
            <person name="Ito T."/>
            <person name="Fujiyama A."/>
            <person name="Inagaki F."/>
            <person name="Takami H."/>
        </authorList>
    </citation>
    <scope>NUCLEOTIDE SEQUENCE</scope>
    <source>
        <strain evidence="1">Expedition CK06-06</strain>
    </source>
</reference>
<sequence length="53" mass="6477">YRKNEIMNFAVSNEKLKRIIDFQLKREDILNDLSNHVKSEIRRLKENNEGRFN</sequence>
<name>X1M7T5_9ZZZZ</name>
<feature type="non-terminal residue" evidence="1">
    <location>
        <position position="1"/>
    </location>
</feature>
<evidence type="ECO:0000313" key="1">
    <source>
        <dbReference type="EMBL" id="GAI02424.1"/>
    </source>
</evidence>
<dbReference type="AlphaFoldDB" id="X1M7T5"/>